<dbReference type="GO" id="GO:0015031">
    <property type="term" value="P:protein transport"/>
    <property type="evidence" value="ECO:0007669"/>
    <property type="project" value="UniProtKB-KW"/>
</dbReference>
<evidence type="ECO:0000256" key="2">
    <source>
        <dbReference type="ARBA" id="ARBA00017767"/>
    </source>
</evidence>
<reference evidence="7" key="1">
    <citation type="submission" date="2021-01" db="EMBL/GenBank/DDBJ databases">
        <authorList>
            <person name="Corre E."/>
            <person name="Pelletier E."/>
            <person name="Niang G."/>
            <person name="Scheremetjew M."/>
            <person name="Finn R."/>
            <person name="Kale V."/>
            <person name="Holt S."/>
            <person name="Cochrane G."/>
            <person name="Meng A."/>
            <person name="Brown T."/>
            <person name="Cohen L."/>
        </authorList>
    </citation>
    <scope>NUCLEOTIDE SEQUENCE</scope>
    <source>
        <strain evidence="7">GSBS06</strain>
    </source>
</reference>
<dbReference type="GO" id="GO:0042147">
    <property type="term" value="P:retrograde transport, endosome to Golgi"/>
    <property type="evidence" value="ECO:0007669"/>
    <property type="project" value="InterPro"/>
</dbReference>
<dbReference type="GO" id="GO:0030904">
    <property type="term" value="C:retromer complex"/>
    <property type="evidence" value="ECO:0007669"/>
    <property type="project" value="InterPro"/>
</dbReference>
<comment type="similarity">
    <text evidence="1 5">Belongs to the VPS29 family.</text>
</comment>
<dbReference type="InterPro" id="IPR024654">
    <property type="entry name" value="Calcineurin-like_PHP_lpxH"/>
</dbReference>
<dbReference type="InterPro" id="IPR029052">
    <property type="entry name" value="Metallo-depent_PP-like"/>
</dbReference>
<sequence length="185" mass="20730">MSYGELVLVLGDMHLPHRSSEIAESFRKMLVPNKMQHVLCTGNLCTKEQHDMLKSLAPNVHVVRGDMDEDTSFPETTTLTIGEFKIGLCHGHQIVPWANEESLSILARQMDVDILITGHTHQNTTHEFEGRWFINPGSITGAYTGLSSEVKPSFICMSIQGNKVVNYVYELNGDEVEVHKTSFSK</sequence>
<dbReference type="EMBL" id="HBIN01009415">
    <property type="protein sequence ID" value="CAE0436769.1"/>
    <property type="molecule type" value="Transcribed_RNA"/>
</dbReference>
<accession>A0A7S3PFR0</accession>
<evidence type="ECO:0000313" key="7">
    <source>
        <dbReference type="EMBL" id="CAE0436769.1"/>
    </source>
</evidence>
<dbReference type="GO" id="GO:0031410">
    <property type="term" value="C:cytoplasmic vesicle"/>
    <property type="evidence" value="ECO:0007669"/>
    <property type="project" value="UniProtKB-ARBA"/>
</dbReference>
<evidence type="ECO:0000259" key="6">
    <source>
        <dbReference type="Pfam" id="PF12850"/>
    </source>
</evidence>
<feature type="domain" description="Calcineurin-like phosphoesterase" evidence="6">
    <location>
        <begin position="7"/>
        <end position="147"/>
    </location>
</feature>
<dbReference type="FunFam" id="3.60.21.10:FF:000015">
    <property type="entry name" value="Vacuolar protein sorting-associated protein 29"/>
    <property type="match status" value="1"/>
</dbReference>
<dbReference type="NCBIfam" id="TIGR00040">
    <property type="entry name" value="yfcE"/>
    <property type="match status" value="1"/>
</dbReference>
<dbReference type="SUPFAM" id="SSF56300">
    <property type="entry name" value="Metallo-dependent phosphatases"/>
    <property type="match status" value="1"/>
</dbReference>
<dbReference type="GO" id="GO:0005829">
    <property type="term" value="C:cytosol"/>
    <property type="evidence" value="ECO:0007669"/>
    <property type="project" value="GOC"/>
</dbReference>
<organism evidence="7">
    <name type="scientific">Aplanochytrium stocchinoi</name>
    <dbReference type="NCBI Taxonomy" id="215587"/>
    <lineage>
        <taxon>Eukaryota</taxon>
        <taxon>Sar</taxon>
        <taxon>Stramenopiles</taxon>
        <taxon>Bigyra</taxon>
        <taxon>Labyrinthulomycetes</taxon>
        <taxon>Thraustochytrida</taxon>
        <taxon>Thraustochytriidae</taxon>
        <taxon>Aplanochytrium</taxon>
    </lineage>
</organism>
<dbReference type="InterPro" id="IPR000979">
    <property type="entry name" value="Phosphodiesterase_MJ0936/Vps29"/>
</dbReference>
<evidence type="ECO:0000256" key="4">
    <source>
        <dbReference type="ARBA" id="ARBA00022927"/>
    </source>
</evidence>
<name>A0A7S3PFR0_9STRA</name>
<gene>
    <name evidence="7" type="ORF">ASTO00021_LOCUS7018</name>
</gene>
<evidence type="ECO:0000256" key="1">
    <source>
        <dbReference type="ARBA" id="ARBA00005945"/>
    </source>
</evidence>
<dbReference type="PANTHER" id="PTHR11124">
    <property type="entry name" value="VACUOLAR SORTING PROTEIN VPS29"/>
    <property type="match status" value="1"/>
</dbReference>
<evidence type="ECO:0000256" key="5">
    <source>
        <dbReference type="RuleBase" id="RU362040"/>
    </source>
</evidence>
<proteinExistence type="inferred from homology"/>
<dbReference type="AlphaFoldDB" id="A0A7S3PFR0"/>
<evidence type="ECO:0000256" key="3">
    <source>
        <dbReference type="ARBA" id="ARBA00022448"/>
    </source>
</evidence>
<dbReference type="CDD" id="cd07394">
    <property type="entry name" value="MPP_Vps29"/>
    <property type="match status" value="1"/>
</dbReference>
<keyword evidence="3" id="KW-0813">Transport</keyword>
<dbReference type="Gene3D" id="3.60.21.10">
    <property type="match status" value="1"/>
</dbReference>
<protein>
    <recommendedName>
        <fullName evidence="2 5">Vacuolar protein sorting-associated protein 29</fullName>
    </recommendedName>
</protein>
<dbReference type="Pfam" id="PF12850">
    <property type="entry name" value="Metallophos_2"/>
    <property type="match status" value="1"/>
</dbReference>
<keyword evidence="4" id="KW-0653">Protein transport</keyword>
<dbReference type="InterPro" id="IPR028661">
    <property type="entry name" value="Vps29"/>
</dbReference>